<keyword evidence="2" id="KW-1277">Toxin-antitoxin system</keyword>
<name>A0A127MYM5_9PSED</name>
<gene>
    <name evidence="3" type="ORF">A9C11_24975</name>
</gene>
<dbReference type="InterPro" id="IPR051803">
    <property type="entry name" value="TA_system_RelE-like_toxin"/>
</dbReference>
<dbReference type="PANTHER" id="PTHR33755:SF6">
    <property type="entry name" value="PLASMID STABILIZATION SYSTEM PROTEIN"/>
    <property type="match status" value="1"/>
</dbReference>
<evidence type="ECO:0000313" key="4">
    <source>
        <dbReference type="Proteomes" id="UP000077748"/>
    </source>
</evidence>
<dbReference type="GeneID" id="72997948"/>
<dbReference type="Proteomes" id="UP000077748">
    <property type="component" value="Chromosome"/>
</dbReference>
<dbReference type="PANTHER" id="PTHR33755">
    <property type="entry name" value="TOXIN PARE1-RELATED"/>
    <property type="match status" value="1"/>
</dbReference>
<sequence>MQVEWLRKALQNLDDEAAYLAQHNPAAARDFVAAVFDDIAQLALHPAMGREGRVPGTREWPMPGHPYLIPYRVRDGKLQILRIFHTRRLPPERW</sequence>
<organism evidence="3 4">
    <name type="scientific">Pseudomonas citronellolis</name>
    <dbReference type="NCBI Taxonomy" id="53408"/>
    <lineage>
        <taxon>Bacteria</taxon>
        <taxon>Pseudomonadati</taxon>
        <taxon>Pseudomonadota</taxon>
        <taxon>Gammaproteobacteria</taxon>
        <taxon>Pseudomonadales</taxon>
        <taxon>Pseudomonadaceae</taxon>
        <taxon>Pseudomonas</taxon>
    </lineage>
</organism>
<comment type="similarity">
    <text evidence="1">Belongs to the RelE toxin family.</text>
</comment>
<dbReference type="Gene3D" id="3.30.2310.20">
    <property type="entry name" value="RelE-like"/>
    <property type="match status" value="1"/>
</dbReference>
<evidence type="ECO:0000313" key="3">
    <source>
        <dbReference type="EMBL" id="ANI17033.1"/>
    </source>
</evidence>
<dbReference type="InterPro" id="IPR007712">
    <property type="entry name" value="RelE/ParE_toxin"/>
</dbReference>
<proteinExistence type="inferred from homology"/>
<reference evidence="3 4" key="1">
    <citation type="submission" date="2016-05" db="EMBL/GenBank/DDBJ databases">
        <title>Genome Sequence of Pseudomonas citronellolis Strain SJTE-3, an Estrogens and Persistent Organic Pollutants degradation strain.</title>
        <authorList>
            <person name="Liang R."/>
        </authorList>
    </citation>
    <scope>NUCLEOTIDE SEQUENCE [LARGE SCALE GENOMIC DNA]</scope>
    <source>
        <strain evidence="3 4">SJTE-3</strain>
    </source>
</reference>
<dbReference type="AlphaFoldDB" id="A0A127MYM5"/>
<dbReference type="RefSeq" id="WP_009616187.1">
    <property type="nucleotide sequence ID" value="NZ_BDGS01000001.1"/>
</dbReference>
<dbReference type="Pfam" id="PF05016">
    <property type="entry name" value="ParE_toxin"/>
    <property type="match status" value="1"/>
</dbReference>
<evidence type="ECO:0000256" key="2">
    <source>
        <dbReference type="ARBA" id="ARBA00022649"/>
    </source>
</evidence>
<dbReference type="STRING" id="53408.A9C11_24975"/>
<evidence type="ECO:0000256" key="1">
    <source>
        <dbReference type="ARBA" id="ARBA00006226"/>
    </source>
</evidence>
<protein>
    <submittedName>
        <fullName evidence="3">Plasmid stabilization protein</fullName>
    </submittedName>
</protein>
<dbReference type="InterPro" id="IPR035093">
    <property type="entry name" value="RelE/ParE_toxin_dom_sf"/>
</dbReference>
<dbReference type="EMBL" id="CP015878">
    <property type="protein sequence ID" value="ANI17033.1"/>
    <property type="molecule type" value="Genomic_DNA"/>
</dbReference>
<accession>A0A127MYM5</accession>
<dbReference type="KEGG" id="pcq:PcP3B5_49690"/>